<dbReference type="Pfam" id="PF23148">
    <property type="entry name" value="Gp77"/>
    <property type="match status" value="1"/>
</dbReference>
<name>A0AAE9ZJD9_9PROT</name>
<proteinExistence type="predicted"/>
<protein>
    <submittedName>
        <fullName evidence="1">Uncharacterized protein</fullName>
    </submittedName>
</protein>
<accession>A0AAE9ZJD9</accession>
<dbReference type="EMBL" id="CP118166">
    <property type="protein sequence ID" value="WDI31605.1"/>
    <property type="molecule type" value="Genomic_DNA"/>
</dbReference>
<dbReference type="InterPro" id="IPR056928">
    <property type="entry name" value="Gp77-like"/>
</dbReference>
<sequence length="98" mass="10903">MTAQFLLKRADESLDYPFDWSQVLQDSETIEAVETTIEPVEAGGLVVTSGGDEVTQDNAQIVQPFLSGGIKGRRYVVRNKITTNYSRIDIQQRTIIIG</sequence>
<dbReference type="KEGG" id="hfl:PUV54_00155"/>
<evidence type="ECO:0000313" key="1">
    <source>
        <dbReference type="EMBL" id="WDI31605.1"/>
    </source>
</evidence>
<gene>
    <name evidence="1" type="ORF">PUV54_00155</name>
</gene>
<reference evidence="1" key="1">
    <citation type="submission" date="2023-02" db="EMBL/GenBank/DDBJ databases">
        <title>Genome sequence of Hyphococcus flavus.</title>
        <authorList>
            <person name="Rong J.-C."/>
            <person name="Zhao Q."/>
            <person name="Yi M."/>
            <person name="Wu J.-Y."/>
        </authorList>
    </citation>
    <scope>NUCLEOTIDE SEQUENCE</scope>
    <source>
        <strain evidence="1">MCCC 1K03223</strain>
    </source>
</reference>
<keyword evidence="2" id="KW-1185">Reference proteome</keyword>
<organism evidence="1 2">
    <name type="scientific">Hyphococcus flavus</name>
    <dbReference type="NCBI Taxonomy" id="1866326"/>
    <lineage>
        <taxon>Bacteria</taxon>
        <taxon>Pseudomonadati</taxon>
        <taxon>Pseudomonadota</taxon>
        <taxon>Alphaproteobacteria</taxon>
        <taxon>Parvularculales</taxon>
        <taxon>Parvularculaceae</taxon>
        <taxon>Hyphococcus</taxon>
    </lineage>
</organism>
<dbReference type="AlphaFoldDB" id="A0AAE9ZJD9"/>
<dbReference type="Proteomes" id="UP001214043">
    <property type="component" value="Chromosome"/>
</dbReference>
<dbReference type="RefSeq" id="WP_274493492.1">
    <property type="nucleotide sequence ID" value="NZ_CP118166.1"/>
</dbReference>
<evidence type="ECO:0000313" key="2">
    <source>
        <dbReference type="Proteomes" id="UP001214043"/>
    </source>
</evidence>